<dbReference type="InterPro" id="IPR050796">
    <property type="entry name" value="SCF_F-box_component"/>
</dbReference>
<sequence>MGGSKRRRARNRDAGVSKREADLPLDIISIMGGSKRRCARNGDAGVSKREVDLPLDIILDILSRLPVESIMRCGSVCKTWYAFTQDPHFIKLQLSRTNNQPARLILQPSGMDTDYYLNGLVLLDSEECKARKVAIQEMNCTAHHIMCCCNGLVCIAAENMLNPVFICNPITEECVTLPPSKSKIEDILSHNVALGFDSSSGKYKVVRAYKFLNKHEVTRFEIITLGENKWRKLIFPRSIRECKIWRSVFWNGNLYWRISRKAGRQGRESILAFGLSDEKFQMISIPASIGARHLDLQLLVLDNCLTLVEHESHMMHIWKVTGNMVEGFSLSPQQTYDTYVRWGGCFCYAVMLRSNPNRYLLQVSAMYQKGKVKSHFVHFSPDMAQYFPLDITGLPEQFKTLCFNPSLVSPKAALLGF</sequence>
<dbReference type="InterPro" id="IPR036047">
    <property type="entry name" value="F-box-like_dom_sf"/>
</dbReference>
<evidence type="ECO:0000259" key="1">
    <source>
        <dbReference type="PROSITE" id="PS50181"/>
    </source>
</evidence>
<dbReference type="CDD" id="cd22157">
    <property type="entry name" value="F-box_AtFBW1-like"/>
    <property type="match status" value="1"/>
</dbReference>
<dbReference type="Proteomes" id="UP001415857">
    <property type="component" value="Unassembled WGS sequence"/>
</dbReference>
<dbReference type="Pfam" id="PF12937">
    <property type="entry name" value="F-box-like"/>
    <property type="match status" value="1"/>
</dbReference>
<organism evidence="2 3">
    <name type="scientific">Liquidambar formosana</name>
    <name type="common">Formosan gum</name>
    <dbReference type="NCBI Taxonomy" id="63359"/>
    <lineage>
        <taxon>Eukaryota</taxon>
        <taxon>Viridiplantae</taxon>
        <taxon>Streptophyta</taxon>
        <taxon>Embryophyta</taxon>
        <taxon>Tracheophyta</taxon>
        <taxon>Spermatophyta</taxon>
        <taxon>Magnoliopsida</taxon>
        <taxon>eudicotyledons</taxon>
        <taxon>Gunneridae</taxon>
        <taxon>Pentapetalae</taxon>
        <taxon>Saxifragales</taxon>
        <taxon>Altingiaceae</taxon>
        <taxon>Liquidambar</taxon>
    </lineage>
</organism>
<comment type="caution">
    <text evidence="2">The sequence shown here is derived from an EMBL/GenBank/DDBJ whole genome shotgun (WGS) entry which is preliminary data.</text>
</comment>
<dbReference type="SUPFAM" id="SSF81383">
    <property type="entry name" value="F-box domain"/>
    <property type="match status" value="1"/>
</dbReference>
<dbReference type="Gene3D" id="1.20.1280.50">
    <property type="match status" value="1"/>
</dbReference>
<evidence type="ECO:0000313" key="3">
    <source>
        <dbReference type="Proteomes" id="UP001415857"/>
    </source>
</evidence>
<dbReference type="AlphaFoldDB" id="A0AAP0RM16"/>
<accession>A0AAP0RM16</accession>
<dbReference type="InterPro" id="IPR017451">
    <property type="entry name" value="F-box-assoc_interact_dom"/>
</dbReference>
<proteinExistence type="predicted"/>
<dbReference type="InterPro" id="IPR001810">
    <property type="entry name" value="F-box_dom"/>
</dbReference>
<dbReference type="InterPro" id="IPR013187">
    <property type="entry name" value="F-box-assoc_dom_typ3"/>
</dbReference>
<reference evidence="2 3" key="1">
    <citation type="journal article" date="2024" name="Plant J.">
        <title>Genome sequences and population genomics reveal climatic adaptation and genomic divergence between two closely related sweetgum species.</title>
        <authorList>
            <person name="Xu W.Q."/>
            <person name="Ren C.Q."/>
            <person name="Zhang X.Y."/>
            <person name="Comes H.P."/>
            <person name="Liu X.H."/>
            <person name="Li Y.G."/>
            <person name="Kettle C.J."/>
            <person name="Jalonen R."/>
            <person name="Gaisberger H."/>
            <person name="Ma Y.Z."/>
            <person name="Qiu Y.X."/>
        </authorList>
    </citation>
    <scope>NUCLEOTIDE SEQUENCE [LARGE SCALE GENOMIC DNA]</scope>
    <source>
        <strain evidence="2">Hangzhou</strain>
    </source>
</reference>
<feature type="domain" description="F-box" evidence="1">
    <location>
        <begin position="47"/>
        <end position="92"/>
    </location>
</feature>
<keyword evidence="3" id="KW-1185">Reference proteome</keyword>
<dbReference type="EMBL" id="JBBPBK010000009">
    <property type="protein sequence ID" value="KAK9278566.1"/>
    <property type="molecule type" value="Genomic_DNA"/>
</dbReference>
<protein>
    <recommendedName>
        <fullName evidence="1">F-box domain-containing protein</fullName>
    </recommendedName>
</protein>
<dbReference type="PROSITE" id="PS50181">
    <property type="entry name" value="FBOX"/>
    <property type="match status" value="1"/>
</dbReference>
<dbReference type="SMART" id="SM00256">
    <property type="entry name" value="FBOX"/>
    <property type="match status" value="1"/>
</dbReference>
<evidence type="ECO:0000313" key="2">
    <source>
        <dbReference type="EMBL" id="KAK9278566.1"/>
    </source>
</evidence>
<name>A0AAP0RM16_LIQFO</name>
<dbReference type="PANTHER" id="PTHR31672">
    <property type="entry name" value="BNACNNG10540D PROTEIN"/>
    <property type="match status" value="1"/>
</dbReference>
<dbReference type="Pfam" id="PF08268">
    <property type="entry name" value="FBA_3"/>
    <property type="match status" value="1"/>
</dbReference>
<gene>
    <name evidence="2" type="ORF">L1049_028138</name>
</gene>
<dbReference type="NCBIfam" id="TIGR01640">
    <property type="entry name" value="F_box_assoc_1"/>
    <property type="match status" value="1"/>
</dbReference>
<dbReference type="PANTHER" id="PTHR31672:SF13">
    <property type="entry name" value="F-BOX PROTEIN CPR30-LIKE"/>
    <property type="match status" value="1"/>
</dbReference>